<feature type="chain" id="PRO_5043533071" evidence="1">
    <location>
        <begin position="23"/>
        <end position="258"/>
    </location>
</feature>
<dbReference type="PROSITE" id="PS51257">
    <property type="entry name" value="PROKAR_LIPOPROTEIN"/>
    <property type="match status" value="1"/>
</dbReference>
<evidence type="ECO:0000313" key="3">
    <source>
        <dbReference type="Proteomes" id="UP001403385"/>
    </source>
</evidence>
<proteinExistence type="predicted"/>
<dbReference type="Pfam" id="PF16132">
    <property type="entry name" value="DUF4843"/>
    <property type="match status" value="1"/>
</dbReference>
<dbReference type="EMBL" id="JBDKWZ010000012">
    <property type="protein sequence ID" value="MEN7550226.1"/>
    <property type="molecule type" value="Genomic_DNA"/>
</dbReference>
<dbReference type="RefSeq" id="WP_346823005.1">
    <property type="nucleotide sequence ID" value="NZ_JBDKWZ010000012.1"/>
</dbReference>
<name>A0AAW9SHB6_9BACT</name>
<reference evidence="2 3" key="1">
    <citation type="submission" date="2024-04" db="EMBL/GenBank/DDBJ databases">
        <title>Novel genus in family Flammeovirgaceae.</title>
        <authorList>
            <person name="Nguyen T.H."/>
            <person name="Vuong T.Q."/>
            <person name="Le H."/>
            <person name="Kim S.-G."/>
        </authorList>
    </citation>
    <scope>NUCLEOTIDE SEQUENCE [LARGE SCALE GENOMIC DNA]</scope>
    <source>
        <strain evidence="2 3">JCM 23209</strain>
    </source>
</reference>
<gene>
    <name evidence="2" type="ORF">AAG747_20065</name>
</gene>
<accession>A0AAW9SHB6</accession>
<evidence type="ECO:0000256" key="1">
    <source>
        <dbReference type="SAM" id="SignalP"/>
    </source>
</evidence>
<evidence type="ECO:0000313" key="2">
    <source>
        <dbReference type="EMBL" id="MEN7550226.1"/>
    </source>
</evidence>
<keyword evidence="3" id="KW-1185">Reference proteome</keyword>
<keyword evidence="1" id="KW-0732">Signal</keyword>
<organism evidence="2 3">
    <name type="scientific">Rapidithrix thailandica</name>
    <dbReference type="NCBI Taxonomy" id="413964"/>
    <lineage>
        <taxon>Bacteria</taxon>
        <taxon>Pseudomonadati</taxon>
        <taxon>Bacteroidota</taxon>
        <taxon>Cytophagia</taxon>
        <taxon>Cytophagales</taxon>
        <taxon>Flammeovirgaceae</taxon>
        <taxon>Rapidithrix</taxon>
    </lineage>
</organism>
<protein>
    <submittedName>
        <fullName evidence="2">DUF4843 domain-containing protein</fullName>
    </submittedName>
</protein>
<comment type="caution">
    <text evidence="2">The sequence shown here is derived from an EMBL/GenBank/DDBJ whole genome shotgun (WGS) entry which is preliminary data.</text>
</comment>
<dbReference type="Proteomes" id="UP001403385">
    <property type="component" value="Unassembled WGS sequence"/>
</dbReference>
<feature type="signal peptide" evidence="1">
    <location>
        <begin position="1"/>
        <end position="22"/>
    </location>
</feature>
<dbReference type="AlphaFoldDB" id="A0AAW9SHB6"/>
<dbReference type="InterPro" id="IPR032299">
    <property type="entry name" value="DUF4843"/>
</dbReference>
<sequence>MKQSIKNILLLCLLTTALMACEQDEIDTYSGKSNIYFSYSIFRDVSLNNGEVFDSTGVSFALKPQEKRDSVVFLPIRIHGVPVTEDRPYKIAVLDESTAIEGMHFTLPESTVIPANSNIHYLPITFLRAEELESTKVVLVLGLESNEHFSAEMIDKVINKSTGEIIQHTTFQISIDDILNTPPDWFSYYLGEFTAKKLFLMVDLLGIKPTDFEGRKIAIGLMKFYGVFMQRYLNEQKVAGNIIYEEDGSEMIMGLGVQ</sequence>